<dbReference type="EC" id="2.5.1.3" evidence="9"/>
<feature type="binding site" evidence="9">
    <location>
        <position position="76"/>
    </location>
    <ligand>
        <name>4-amino-2-methyl-5-(diphosphooxymethyl)pyrimidine</name>
        <dbReference type="ChEBI" id="CHEBI:57841"/>
    </ligand>
</feature>
<keyword evidence="2 9" id="KW-0808">Transferase</keyword>
<dbReference type="NCBIfam" id="TIGR00693">
    <property type="entry name" value="thiE"/>
    <property type="match status" value="1"/>
</dbReference>
<evidence type="ECO:0000259" key="12">
    <source>
        <dbReference type="Pfam" id="PF02581"/>
    </source>
</evidence>
<dbReference type="CDD" id="cd00564">
    <property type="entry name" value="TMP_TenI"/>
    <property type="match status" value="1"/>
</dbReference>
<evidence type="ECO:0000256" key="8">
    <source>
        <dbReference type="ARBA" id="ARBA00047883"/>
    </source>
</evidence>
<protein>
    <recommendedName>
        <fullName evidence="9">Thiamine-phosphate synthase</fullName>
        <shortName evidence="9">TP synthase</shortName>
        <shortName evidence="9">TPS</shortName>
        <ecNumber evidence="9">2.5.1.3</ecNumber>
    </recommendedName>
    <alternativeName>
        <fullName evidence="9">Thiamine-phosphate pyrophosphorylase</fullName>
        <shortName evidence="9">TMP pyrophosphorylase</shortName>
        <shortName evidence="9">TMP-PPase</shortName>
    </alternativeName>
</protein>
<dbReference type="GO" id="GO:0009229">
    <property type="term" value="P:thiamine diphosphate biosynthetic process"/>
    <property type="evidence" value="ECO:0007669"/>
    <property type="project" value="UniProtKB-UniRule"/>
</dbReference>
<dbReference type="Pfam" id="PF02581">
    <property type="entry name" value="TMP-TENI"/>
    <property type="match status" value="1"/>
</dbReference>
<evidence type="ECO:0000256" key="9">
    <source>
        <dbReference type="HAMAP-Rule" id="MF_00097"/>
    </source>
</evidence>
<dbReference type="Proteomes" id="UP000184089">
    <property type="component" value="Unassembled WGS sequence"/>
</dbReference>
<keyword evidence="5 9" id="KW-0784">Thiamine biosynthesis</keyword>
<sequence>MKFSREQIRSAMRLYAVTDRAWLRGRTLGQMVEDCLKGGATFVQLREKEAGDREFLQVAREVKAVTDRYGVPLVIDDNLTIAQAVDADGVHIGQTDLPCDLARKILGPDKIIGVSTKTIAQAREAEAQGADYLGTGAAFFTTTKQIDGTMSMEEMKALCESVSIPVVAIGGIHPENLLELGASRVDGAAVVSAIFAQDDVLAATRELDELTRRLWK</sequence>
<evidence type="ECO:0000256" key="11">
    <source>
        <dbReference type="RuleBase" id="RU004253"/>
    </source>
</evidence>
<dbReference type="Gene3D" id="3.20.20.70">
    <property type="entry name" value="Aldolase class I"/>
    <property type="match status" value="1"/>
</dbReference>
<name>A0AAQ1MEY8_9FIRM</name>
<comment type="caution">
    <text evidence="13">The sequence shown here is derived from an EMBL/GenBank/DDBJ whole genome shotgun (WGS) entry which is preliminary data.</text>
</comment>
<evidence type="ECO:0000256" key="2">
    <source>
        <dbReference type="ARBA" id="ARBA00022679"/>
    </source>
</evidence>
<comment type="similarity">
    <text evidence="9 10">Belongs to the thiamine-phosphate synthase family.</text>
</comment>
<accession>A0AAQ1MEY8</accession>
<dbReference type="AlphaFoldDB" id="A0AAQ1MEY8"/>
<feature type="binding site" evidence="9">
    <location>
        <begin position="191"/>
        <end position="192"/>
    </location>
    <ligand>
        <name>2-[(2R,5Z)-2-carboxy-4-methylthiazol-5(2H)-ylidene]ethyl phosphate</name>
        <dbReference type="ChEBI" id="CHEBI:62899"/>
    </ligand>
</feature>
<dbReference type="InterPro" id="IPR013785">
    <property type="entry name" value="Aldolase_TIM"/>
</dbReference>
<dbReference type="GO" id="GO:0000287">
    <property type="term" value="F:magnesium ion binding"/>
    <property type="evidence" value="ECO:0007669"/>
    <property type="project" value="UniProtKB-UniRule"/>
</dbReference>
<dbReference type="PANTHER" id="PTHR20857:SF15">
    <property type="entry name" value="THIAMINE-PHOSPHATE SYNTHASE"/>
    <property type="match status" value="1"/>
</dbReference>
<feature type="binding site" evidence="9">
    <location>
        <position position="115"/>
    </location>
    <ligand>
        <name>4-amino-2-methyl-5-(diphosphooxymethyl)pyrimidine</name>
        <dbReference type="ChEBI" id="CHEBI:57841"/>
    </ligand>
</feature>
<dbReference type="InterPro" id="IPR036206">
    <property type="entry name" value="ThiamineP_synth_sf"/>
</dbReference>
<evidence type="ECO:0000256" key="7">
    <source>
        <dbReference type="ARBA" id="ARBA00047851"/>
    </source>
</evidence>
<evidence type="ECO:0000256" key="1">
    <source>
        <dbReference type="ARBA" id="ARBA00005165"/>
    </source>
</evidence>
<dbReference type="RefSeq" id="WP_243148131.1">
    <property type="nucleotide sequence ID" value="NZ_FQVY01000003.1"/>
</dbReference>
<comment type="function">
    <text evidence="9">Condenses 4-methyl-5-(beta-hydroxyethyl)thiazole monophosphate (THZ-P) and 2-methyl-4-amino-5-hydroxymethyl pyrimidine pyrophosphate (HMP-PP) to form thiamine monophosphate (TMP).</text>
</comment>
<dbReference type="FunFam" id="3.20.20.70:FF:000096">
    <property type="entry name" value="Thiamine-phosphate synthase"/>
    <property type="match status" value="1"/>
</dbReference>
<evidence type="ECO:0000256" key="4">
    <source>
        <dbReference type="ARBA" id="ARBA00022842"/>
    </source>
</evidence>
<dbReference type="EMBL" id="FQVY01000003">
    <property type="protein sequence ID" value="SHG35955.1"/>
    <property type="molecule type" value="Genomic_DNA"/>
</dbReference>
<evidence type="ECO:0000313" key="14">
    <source>
        <dbReference type="Proteomes" id="UP000184089"/>
    </source>
</evidence>
<evidence type="ECO:0000256" key="5">
    <source>
        <dbReference type="ARBA" id="ARBA00022977"/>
    </source>
</evidence>
<dbReference type="SUPFAM" id="SSF51391">
    <property type="entry name" value="Thiamin phosphate synthase"/>
    <property type="match status" value="1"/>
</dbReference>
<feature type="binding site" evidence="9">
    <location>
        <position position="144"/>
    </location>
    <ligand>
        <name>4-amino-2-methyl-5-(diphosphooxymethyl)pyrimidine</name>
        <dbReference type="ChEBI" id="CHEBI:57841"/>
    </ligand>
</feature>
<gene>
    <name evidence="9" type="primary">thiE</name>
    <name evidence="13" type="ORF">SAMN05444424_2239</name>
</gene>
<evidence type="ECO:0000313" key="13">
    <source>
        <dbReference type="EMBL" id="SHG35955.1"/>
    </source>
</evidence>
<keyword evidence="3 9" id="KW-0479">Metal-binding</keyword>
<comment type="catalytic activity">
    <reaction evidence="6 9 10">
        <text>4-methyl-5-(2-phosphooxyethyl)-thiazole + 4-amino-2-methyl-5-(diphosphooxymethyl)pyrimidine + H(+) = thiamine phosphate + diphosphate</text>
        <dbReference type="Rhea" id="RHEA:22328"/>
        <dbReference type="ChEBI" id="CHEBI:15378"/>
        <dbReference type="ChEBI" id="CHEBI:33019"/>
        <dbReference type="ChEBI" id="CHEBI:37575"/>
        <dbReference type="ChEBI" id="CHEBI:57841"/>
        <dbReference type="ChEBI" id="CHEBI:58296"/>
        <dbReference type="EC" id="2.5.1.3"/>
    </reaction>
</comment>
<dbReference type="PANTHER" id="PTHR20857">
    <property type="entry name" value="THIAMINE-PHOSPHATE PYROPHOSPHORYLASE"/>
    <property type="match status" value="1"/>
</dbReference>
<feature type="binding site" evidence="9">
    <location>
        <position position="77"/>
    </location>
    <ligand>
        <name>Mg(2+)</name>
        <dbReference type="ChEBI" id="CHEBI:18420"/>
    </ligand>
</feature>
<reference evidence="14" key="1">
    <citation type="submission" date="2016-11" db="EMBL/GenBank/DDBJ databases">
        <authorList>
            <person name="Jaros S."/>
            <person name="Januszkiewicz K."/>
            <person name="Wedrychowicz H."/>
        </authorList>
    </citation>
    <scope>NUCLEOTIDE SEQUENCE [LARGE SCALE GENOMIC DNA]</scope>
    <source>
        <strain evidence="14">DSM 4029</strain>
    </source>
</reference>
<comment type="catalytic activity">
    <reaction evidence="8 9 10">
        <text>2-[(2R,5Z)-2-carboxy-4-methylthiazol-5(2H)-ylidene]ethyl phosphate + 4-amino-2-methyl-5-(diphosphooxymethyl)pyrimidine + 2 H(+) = thiamine phosphate + CO2 + diphosphate</text>
        <dbReference type="Rhea" id="RHEA:47844"/>
        <dbReference type="ChEBI" id="CHEBI:15378"/>
        <dbReference type="ChEBI" id="CHEBI:16526"/>
        <dbReference type="ChEBI" id="CHEBI:33019"/>
        <dbReference type="ChEBI" id="CHEBI:37575"/>
        <dbReference type="ChEBI" id="CHEBI:57841"/>
        <dbReference type="ChEBI" id="CHEBI:62899"/>
        <dbReference type="EC" id="2.5.1.3"/>
    </reaction>
</comment>
<evidence type="ECO:0000256" key="6">
    <source>
        <dbReference type="ARBA" id="ARBA00047334"/>
    </source>
</evidence>
<comment type="cofactor">
    <cofactor evidence="9">
        <name>Mg(2+)</name>
        <dbReference type="ChEBI" id="CHEBI:18420"/>
    </cofactor>
    <text evidence="9">Binds 1 Mg(2+) ion per subunit.</text>
</comment>
<feature type="binding site" evidence="9">
    <location>
        <begin position="141"/>
        <end position="143"/>
    </location>
    <ligand>
        <name>2-[(2R,5Z)-2-carboxy-4-methylthiazol-5(2H)-ylidene]ethyl phosphate</name>
        <dbReference type="ChEBI" id="CHEBI:62899"/>
    </ligand>
</feature>
<evidence type="ECO:0000256" key="3">
    <source>
        <dbReference type="ARBA" id="ARBA00022723"/>
    </source>
</evidence>
<dbReference type="GO" id="GO:0005737">
    <property type="term" value="C:cytoplasm"/>
    <property type="evidence" value="ECO:0007669"/>
    <property type="project" value="TreeGrafter"/>
</dbReference>
<dbReference type="InterPro" id="IPR022998">
    <property type="entry name" value="ThiamineP_synth_TenI"/>
</dbReference>
<comment type="pathway">
    <text evidence="1 9 11">Cofactor biosynthesis; thiamine diphosphate biosynthesis; thiamine phosphate from 4-amino-2-methyl-5-diphosphomethylpyrimidine and 4-methyl-5-(2-phosphoethyl)-thiazole: step 1/1.</text>
</comment>
<feature type="domain" description="Thiamine phosphate synthase/TenI" evidence="12">
    <location>
        <begin position="14"/>
        <end position="194"/>
    </location>
</feature>
<proteinExistence type="inferred from homology"/>
<feature type="binding site" evidence="9">
    <location>
        <begin position="44"/>
        <end position="48"/>
    </location>
    <ligand>
        <name>4-amino-2-methyl-5-(diphosphooxymethyl)pyrimidine</name>
        <dbReference type="ChEBI" id="CHEBI:57841"/>
    </ligand>
</feature>
<dbReference type="InterPro" id="IPR034291">
    <property type="entry name" value="TMP_synthase"/>
</dbReference>
<evidence type="ECO:0000256" key="10">
    <source>
        <dbReference type="RuleBase" id="RU003826"/>
    </source>
</evidence>
<dbReference type="HAMAP" id="MF_00097">
    <property type="entry name" value="TMP_synthase"/>
    <property type="match status" value="1"/>
</dbReference>
<feature type="binding site" evidence="9">
    <location>
        <position position="171"/>
    </location>
    <ligand>
        <name>2-[(2R,5Z)-2-carboxy-4-methylthiazol-5(2H)-ylidene]ethyl phosphate</name>
        <dbReference type="ChEBI" id="CHEBI:62899"/>
    </ligand>
</feature>
<comment type="catalytic activity">
    <reaction evidence="7 9 10">
        <text>2-(2-carboxy-4-methylthiazol-5-yl)ethyl phosphate + 4-amino-2-methyl-5-(diphosphooxymethyl)pyrimidine + 2 H(+) = thiamine phosphate + CO2 + diphosphate</text>
        <dbReference type="Rhea" id="RHEA:47848"/>
        <dbReference type="ChEBI" id="CHEBI:15378"/>
        <dbReference type="ChEBI" id="CHEBI:16526"/>
        <dbReference type="ChEBI" id="CHEBI:33019"/>
        <dbReference type="ChEBI" id="CHEBI:37575"/>
        <dbReference type="ChEBI" id="CHEBI:57841"/>
        <dbReference type="ChEBI" id="CHEBI:62890"/>
        <dbReference type="EC" id="2.5.1.3"/>
    </reaction>
</comment>
<dbReference type="GO" id="GO:0004789">
    <property type="term" value="F:thiamine-phosphate diphosphorylase activity"/>
    <property type="evidence" value="ECO:0007669"/>
    <property type="project" value="UniProtKB-UniRule"/>
</dbReference>
<feature type="binding site" evidence="9">
    <location>
        <position position="96"/>
    </location>
    <ligand>
        <name>Mg(2+)</name>
        <dbReference type="ChEBI" id="CHEBI:18420"/>
    </ligand>
</feature>
<keyword evidence="4 9" id="KW-0460">Magnesium</keyword>
<dbReference type="GO" id="GO:0009228">
    <property type="term" value="P:thiamine biosynthetic process"/>
    <property type="evidence" value="ECO:0007669"/>
    <property type="project" value="UniProtKB-KW"/>
</dbReference>
<organism evidence="13 14">
    <name type="scientific">Bittarella massiliensis</name>
    <name type="common">ex Durand et al. 2017</name>
    <dbReference type="NCBI Taxonomy" id="1720313"/>
    <lineage>
        <taxon>Bacteria</taxon>
        <taxon>Bacillati</taxon>
        <taxon>Bacillota</taxon>
        <taxon>Clostridia</taxon>
        <taxon>Eubacteriales</taxon>
        <taxon>Oscillospiraceae</taxon>
        <taxon>Bittarella (ex Durand et al. 2017)</taxon>
    </lineage>
</organism>